<name>A0A7X9FSM1_9DELT</name>
<evidence type="ECO:0000256" key="3">
    <source>
        <dbReference type="ARBA" id="ARBA00022670"/>
    </source>
</evidence>
<dbReference type="PANTHER" id="PTHR33695:SF1">
    <property type="entry name" value="LIPOPROTEIN SIGNAL PEPTIDASE"/>
    <property type="match status" value="1"/>
</dbReference>
<dbReference type="UniPathway" id="UPA00665"/>
<dbReference type="PRINTS" id="PR00781">
    <property type="entry name" value="LIPOSIGPTASE"/>
</dbReference>
<dbReference type="EMBL" id="JAAZON010000366">
    <property type="protein sequence ID" value="NMC63146.1"/>
    <property type="molecule type" value="Genomic_DNA"/>
</dbReference>
<dbReference type="NCBIfam" id="TIGR00077">
    <property type="entry name" value="lspA"/>
    <property type="match status" value="1"/>
</dbReference>
<evidence type="ECO:0000256" key="6">
    <source>
        <dbReference type="ARBA" id="ARBA00022801"/>
    </source>
</evidence>
<dbReference type="InterPro" id="IPR001872">
    <property type="entry name" value="Peptidase_A8"/>
</dbReference>
<comment type="catalytic activity">
    <reaction evidence="9 10">
        <text>Release of signal peptides from bacterial membrane prolipoproteins. Hydrolyzes -Xaa-Yaa-Zaa-|-(S,diacylglyceryl)Cys-, in which Xaa is hydrophobic (preferably Leu), and Yaa (Ala or Ser) and Zaa (Gly or Ala) have small, neutral side chains.</text>
        <dbReference type="EC" id="3.4.23.36"/>
    </reaction>
</comment>
<dbReference type="GO" id="GO:0004190">
    <property type="term" value="F:aspartic-type endopeptidase activity"/>
    <property type="evidence" value="ECO:0007669"/>
    <property type="project" value="UniProtKB-UniRule"/>
</dbReference>
<accession>A0A7X9FSM1</accession>
<feature type="transmembrane region" description="Helical" evidence="9">
    <location>
        <begin position="109"/>
        <end position="127"/>
    </location>
</feature>
<dbReference type="Proteomes" id="UP000524246">
    <property type="component" value="Unassembled WGS sequence"/>
</dbReference>
<feature type="transmembrane region" description="Helical" evidence="9">
    <location>
        <begin position="147"/>
        <end position="168"/>
    </location>
</feature>
<dbReference type="Pfam" id="PF01252">
    <property type="entry name" value="Peptidase_A8"/>
    <property type="match status" value="1"/>
</dbReference>
<dbReference type="HAMAP" id="MF_00161">
    <property type="entry name" value="LspA"/>
    <property type="match status" value="1"/>
</dbReference>
<keyword evidence="5 9" id="KW-0064">Aspartyl protease</keyword>
<evidence type="ECO:0000256" key="11">
    <source>
        <dbReference type="RuleBase" id="RU004181"/>
    </source>
</evidence>
<dbReference type="GO" id="GO:0005886">
    <property type="term" value="C:plasma membrane"/>
    <property type="evidence" value="ECO:0007669"/>
    <property type="project" value="UniProtKB-SubCell"/>
</dbReference>
<feature type="active site" evidence="9">
    <location>
        <position position="155"/>
    </location>
</feature>
<comment type="subcellular location">
    <subcellularLocation>
        <location evidence="9">Cell membrane</location>
        <topology evidence="9">Multi-pass membrane protein</topology>
    </subcellularLocation>
</comment>
<feature type="transmembrane region" description="Helical" evidence="9">
    <location>
        <begin position="21"/>
        <end position="41"/>
    </location>
</feature>
<reference evidence="12 13" key="1">
    <citation type="journal article" date="2020" name="Biotechnol. Biofuels">
        <title>New insights from the biogas microbiome by comprehensive genome-resolved metagenomics of nearly 1600 species originating from multiple anaerobic digesters.</title>
        <authorList>
            <person name="Campanaro S."/>
            <person name="Treu L."/>
            <person name="Rodriguez-R L.M."/>
            <person name="Kovalovszki A."/>
            <person name="Ziels R.M."/>
            <person name="Maus I."/>
            <person name="Zhu X."/>
            <person name="Kougias P.G."/>
            <person name="Basile A."/>
            <person name="Luo G."/>
            <person name="Schluter A."/>
            <person name="Konstantinidis K.T."/>
            <person name="Angelidaki I."/>
        </authorList>
    </citation>
    <scope>NUCLEOTIDE SEQUENCE [LARGE SCALE GENOMIC DNA]</scope>
    <source>
        <strain evidence="12">AS27yjCOA_65</strain>
    </source>
</reference>
<dbReference type="EC" id="3.4.23.36" evidence="9"/>
<keyword evidence="7 9" id="KW-1133">Transmembrane helix</keyword>
<keyword evidence="6 9" id="KW-0378">Hydrolase</keyword>
<evidence type="ECO:0000313" key="12">
    <source>
        <dbReference type="EMBL" id="NMC63146.1"/>
    </source>
</evidence>
<protein>
    <recommendedName>
        <fullName evidence="9">Lipoprotein signal peptidase</fullName>
        <ecNumber evidence="9">3.4.23.36</ecNumber>
    </recommendedName>
    <alternativeName>
        <fullName evidence="9">Prolipoprotein signal peptidase</fullName>
    </alternativeName>
    <alternativeName>
        <fullName evidence="9">Signal peptidase II</fullName>
        <shortName evidence="9">SPase II</shortName>
    </alternativeName>
</protein>
<organism evidence="12 13">
    <name type="scientific">SAR324 cluster bacterium</name>
    <dbReference type="NCBI Taxonomy" id="2024889"/>
    <lineage>
        <taxon>Bacteria</taxon>
        <taxon>Deltaproteobacteria</taxon>
        <taxon>SAR324 cluster</taxon>
    </lineage>
</organism>
<evidence type="ECO:0000256" key="4">
    <source>
        <dbReference type="ARBA" id="ARBA00022692"/>
    </source>
</evidence>
<proteinExistence type="inferred from homology"/>
<keyword evidence="4 9" id="KW-0812">Transmembrane</keyword>
<evidence type="ECO:0000256" key="1">
    <source>
        <dbReference type="ARBA" id="ARBA00006139"/>
    </source>
</evidence>
<comment type="caution">
    <text evidence="12">The sequence shown here is derived from an EMBL/GenBank/DDBJ whole genome shotgun (WGS) entry which is preliminary data.</text>
</comment>
<dbReference type="PANTHER" id="PTHR33695">
    <property type="entry name" value="LIPOPROTEIN SIGNAL PEPTIDASE"/>
    <property type="match status" value="1"/>
</dbReference>
<comment type="function">
    <text evidence="9 10">This protein specifically catalyzes the removal of signal peptides from prolipoproteins.</text>
</comment>
<evidence type="ECO:0000256" key="5">
    <source>
        <dbReference type="ARBA" id="ARBA00022750"/>
    </source>
</evidence>
<gene>
    <name evidence="9 12" type="primary">lspA</name>
    <name evidence="12" type="ORF">GYA55_08250</name>
</gene>
<keyword evidence="8 9" id="KW-0472">Membrane</keyword>
<feature type="active site" evidence="9">
    <location>
        <position position="137"/>
    </location>
</feature>
<evidence type="ECO:0000256" key="2">
    <source>
        <dbReference type="ARBA" id="ARBA00022475"/>
    </source>
</evidence>
<evidence type="ECO:0000256" key="9">
    <source>
        <dbReference type="HAMAP-Rule" id="MF_00161"/>
    </source>
</evidence>
<keyword evidence="2 9" id="KW-1003">Cell membrane</keyword>
<sequence length="177" mass="19801">MTKQDMIEVKSIQPKRGKTALRILVVIALVIVIDQITKYLAVSFLSQSNRINIIPGCFDLTLTFNKGVAFGLFSSIENNFLRHVILGITTIVALAAVIYFFMKELSDSLSGQIAFAMIVGGAIGNLLDRIRLGQVVDFFLAYYDEYHWPVFNMADSCISVGVALLLLFNWKSEKKRT</sequence>
<dbReference type="PROSITE" id="PS00855">
    <property type="entry name" value="SPASE_II"/>
    <property type="match status" value="1"/>
</dbReference>
<comment type="pathway">
    <text evidence="9">Protein modification; lipoprotein biosynthesis (signal peptide cleavage).</text>
</comment>
<keyword evidence="3 9" id="KW-0645">Protease</keyword>
<dbReference type="GO" id="GO:0006508">
    <property type="term" value="P:proteolysis"/>
    <property type="evidence" value="ECO:0007669"/>
    <property type="project" value="UniProtKB-KW"/>
</dbReference>
<evidence type="ECO:0000313" key="13">
    <source>
        <dbReference type="Proteomes" id="UP000524246"/>
    </source>
</evidence>
<comment type="similarity">
    <text evidence="1 9 11">Belongs to the peptidase A8 family.</text>
</comment>
<feature type="transmembrane region" description="Helical" evidence="9">
    <location>
        <begin position="80"/>
        <end position="102"/>
    </location>
</feature>
<evidence type="ECO:0000256" key="7">
    <source>
        <dbReference type="ARBA" id="ARBA00022989"/>
    </source>
</evidence>
<evidence type="ECO:0000256" key="8">
    <source>
        <dbReference type="ARBA" id="ARBA00023136"/>
    </source>
</evidence>
<evidence type="ECO:0000256" key="10">
    <source>
        <dbReference type="RuleBase" id="RU000594"/>
    </source>
</evidence>
<dbReference type="AlphaFoldDB" id="A0A7X9FSM1"/>